<comment type="caution">
    <text evidence="1">The sequence shown here is derived from an EMBL/GenBank/DDBJ whole genome shotgun (WGS) entry which is preliminary data.</text>
</comment>
<organism evidence="1 2">
    <name type="scientific">Protopolystoma xenopodis</name>
    <dbReference type="NCBI Taxonomy" id="117903"/>
    <lineage>
        <taxon>Eukaryota</taxon>
        <taxon>Metazoa</taxon>
        <taxon>Spiralia</taxon>
        <taxon>Lophotrochozoa</taxon>
        <taxon>Platyhelminthes</taxon>
        <taxon>Monogenea</taxon>
        <taxon>Polyopisthocotylea</taxon>
        <taxon>Polystomatidea</taxon>
        <taxon>Polystomatidae</taxon>
        <taxon>Protopolystoma</taxon>
    </lineage>
</organism>
<protein>
    <submittedName>
        <fullName evidence="1">Uncharacterized protein</fullName>
    </submittedName>
</protein>
<dbReference type="Proteomes" id="UP000784294">
    <property type="component" value="Unassembled WGS sequence"/>
</dbReference>
<name>A0A448XG73_9PLAT</name>
<gene>
    <name evidence="1" type="ORF">PXEA_LOCUS29488</name>
</gene>
<dbReference type="EMBL" id="CAAALY010251272">
    <property type="protein sequence ID" value="VEL36048.1"/>
    <property type="molecule type" value="Genomic_DNA"/>
</dbReference>
<proteinExistence type="predicted"/>
<dbReference type="AlphaFoldDB" id="A0A448XG73"/>
<keyword evidence="2" id="KW-1185">Reference proteome</keyword>
<reference evidence="1" key="1">
    <citation type="submission" date="2018-11" db="EMBL/GenBank/DDBJ databases">
        <authorList>
            <consortium name="Pathogen Informatics"/>
        </authorList>
    </citation>
    <scope>NUCLEOTIDE SEQUENCE</scope>
</reference>
<accession>A0A448XG73</accession>
<evidence type="ECO:0000313" key="2">
    <source>
        <dbReference type="Proteomes" id="UP000784294"/>
    </source>
</evidence>
<sequence>MEPSAPVRLRVDEQKNYVCNCLSIGFPQTLFRPPNPTTALATNRSPRAHIHHPWAPVIGLPLFFTKANTPTCKCACRLETGLFAGRPVRNPASCRDMLNLRWYSLNWIGLQQCRVVLTRDNSTAGEMATGLSAEWADGQTEGWTDAHNGRPDDGFLISGWPNRLQMSQSWHRDRVWCAPGPGGSVDGPTLDSM</sequence>
<evidence type="ECO:0000313" key="1">
    <source>
        <dbReference type="EMBL" id="VEL36048.1"/>
    </source>
</evidence>